<dbReference type="STRING" id="436017.A4S1H8"/>
<name>A4S1H8_OSTLU</name>
<gene>
    <name evidence="4" type="ORF">OSTLU_6750</name>
</gene>
<proteinExistence type="predicted"/>
<dbReference type="PANTHER" id="PTHR22872">
    <property type="entry name" value="BTK-BINDING PROTEIN-RELATED"/>
    <property type="match status" value="1"/>
</dbReference>
<dbReference type="InterPro" id="IPR009091">
    <property type="entry name" value="RCC1/BLIP-II"/>
</dbReference>
<feature type="domain" description="RCC1-like" evidence="3">
    <location>
        <begin position="1"/>
        <end position="204"/>
    </location>
</feature>
<feature type="non-terminal residue" evidence="4">
    <location>
        <position position="1"/>
    </location>
</feature>
<protein>
    <recommendedName>
        <fullName evidence="3">RCC1-like domain-containing protein</fullName>
    </recommendedName>
</protein>
<dbReference type="OrthoDB" id="498717at2759"/>
<evidence type="ECO:0000313" key="4">
    <source>
        <dbReference type="EMBL" id="ABO97663.1"/>
    </source>
</evidence>
<dbReference type="PRINTS" id="PR00633">
    <property type="entry name" value="RCCNDNSATION"/>
</dbReference>
<organism evidence="4 5">
    <name type="scientific">Ostreococcus lucimarinus (strain CCE9901)</name>
    <dbReference type="NCBI Taxonomy" id="436017"/>
    <lineage>
        <taxon>Eukaryota</taxon>
        <taxon>Viridiplantae</taxon>
        <taxon>Chlorophyta</taxon>
        <taxon>Mamiellophyceae</taxon>
        <taxon>Mamiellales</taxon>
        <taxon>Bathycoccaceae</taxon>
        <taxon>Ostreococcus</taxon>
    </lineage>
</organism>
<evidence type="ECO:0000259" key="3">
    <source>
        <dbReference type="Pfam" id="PF25390"/>
    </source>
</evidence>
<accession>A4S1H8</accession>
<dbReference type="Gene3D" id="2.130.10.30">
    <property type="entry name" value="Regulator of chromosome condensation 1/beta-lactamase-inhibitor protein II"/>
    <property type="match status" value="2"/>
</dbReference>
<keyword evidence="5" id="KW-1185">Reference proteome</keyword>
<dbReference type="Gramene" id="ABO97663">
    <property type="protein sequence ID" value="ABO97663"/>
    <property type="gene ID" value="OSTLU_6750"/>
</dbReference>
<dbReference type="eggNOG" id="KOG1426">
    <property type="taxonomic scope" value="Eukaryota"/>
</dbReference>
<keyword evidence="1" id="KW-0677">Repeat</keyword>
<dbReference type="InterPro" id="IPR058923">
    <property type="entry name" value="RCC1-like_dom"/>
</dbReference>
<dbReference type="SUPFAM" id="SSF50985">
    <property type="entry name" value="RCC1/BLIP-II"/>
    <property type="match status" value="1"/>
</dbReference>
<dbReference type="AlphaFoldDB" id="A4S1H8"/>
<reference evidence="4 5" key="1">
    <citation type="journal article" date="2007" name="Proc. Natl. Acad. Sci. U.S.A.">
        <title>The tiny eukaryote Ostreococcus provides genomic insights into the paradox of plankton speciation.</title>
        <authorList>
            <person name="Palenik B."/>
            <person name="Grimwood J."/>
            <person name="Aerts A."/>
            <person name="Rouze P."/>
            <person name="Salamov A."/>
            <person name="Putnam N."/>
            <person name="Dupont C."/>
            <person name="Jorgensen R."/>
            <person name="Derelle E."/>
            <person name="Rombauts S."/>
            <person name="Zhou K."/>
            <person name="Otillar R."/>
            <person name="Merchant S.S."/>
            <person name="Podell S."/>
            <person name="Gaasterland T."/>
            <person name="Napoli C."/>
            <person name="Gendler K."/>
            <person name="Manuell A."/>
            <person name="Tai V."/>
            <person name="Vallon O."/>
            <person name="Piganeau G."/>
            <person name="Jancek S."/>
            <person name="Heijde M."/>
            <person name="Jabbari K."/>
            <person name="Bowler C."/>
            <person name="Lohr M."/>
            <person name="Robbens S."/>
            <person name="Werner G."/>
            <person name="Dubchak I."/>
            <person name="Pazour G.J."/>
            <person name="Ren Q."/>
            <person name="Paulsen I."/>
            <person name="Delwiche C."/>
            <person name="Schmutz J."/>
            <person name="Rokhsar D."/>
            <person name="Van de Peer Y."/>
            <person name="Moreau H."/>
            <person name="Grigoriev I.V."/>
        </authorList>
    </citation>
    <scope>NUCLEOTIDE SEQUENCE [LARGE SCALE GENOMIC DNA]</scope>
    <source>
        <strain evidence="4 5">CCE9901</strain>
    </source>
</reference>
<dbReference type="EMBL" id="CP000588">
    <property type="protein sequence ID" value="ABO97663.1"/>
    <property type="molecule type" value="Genomic_DNA"/>
</dbReference>
<dbReference type="GeneID" id="5003253"/>
<evidence type="ECO:0000313" key="5">
    <source>
        <dbReference type="Proteomes" id="UP000001568"/>
    </source>
</evidence>
<feature type="repeat" description="RCC1" evidence="2">
    <location>
        <begin position="124"/>
        <end position="176"/>
    </location>
</feature>
<dbReference type="KEGG" id="olu:OSTLU_6750"/>
<dbReference type="OMA" id="TCLWAGY"/>
<feature type="repeat" description="RCC1" evidence="2">
    <location>
        <begin position="72"/>
        <end position="123"/>
    </location>
</feature>
<dbReference type="InterPro" id="IPR000408">
    <property type="entry name" value="Reg_chr_condens"/>
</dbReference>
<sequence length="212" mass="22087">VAAGGRYSVAVTSGQECLTWGEDVGGCTGHGESGLNRIHNTPKWMYWMTNATTKVVSCAAGSAHTVITTGSGQVYTFGVGDCGQLGHGDGVNYAKPKLVESVTLMNVSSVACGSNHTLVVTDSGYVYGFGSNSCGQLGCGDFSNIFIPRRMGHDEFVGGVVQVVGGEEHTVMLTEKGRVYVCGRGSDGQLGLSDTVDRSLVTLVSTMVNVFI</sequence>
<feature type="non-terminal residue" evidence="4">
    <location>
        <position position="212"/>
    </location>
</feature>
<dbReference type="Proteomes" id="UP000001568">
    <property type="component" value="Chromosome 8"/>
</dbReference>
<evidence type="ECO:0000256" key="1">
    <source>
        <dbReference type="ARBA" id="ARBA00022737"/>
    </source>
</evidence>
<feature type="repeat" description="RCC1" evidence="2">
    <location>
        <begin position="15"/>
        <end position="71"/>
    </location>
</feature>
<dbReference type="RefSeq" id="XP_001419370.1">
    <property type="nucleotide sequence ID" value="XM_001419333.1"/>
</dbReference>
<dbReference type="PROSITE" id="PS50012">
    <property type="entry name" value="RCC1_3"/>
    <property type="match status" value="3"/>
</dbReference>
<dbReference type="HOGENOM" id="CLU_005210_2_3_1"/>
<evidence type="ECO:0000256" key="2">
    <source>
        <dbReference type="PROSITE-ProRule" id="PRU00235"/>
    </source>
</evidence>
<dbReference type="Pfam" id="PF25390">
    <property type="entry name" value="WD40_RLD"/>
    <property type="match status" value="1"/>
</dbReference>
<dbReference type="PROSITE" id="PS00626">
    <property type="entry name" value="RCC1_2"/>
    <property type="match status" value="1"/>
</dbReference>
<dbReference type="InterPro" id="IPR051625">
    <property type="entry name" value="Signaling_Regulatory_Domain"/>
</dbReference>